<keyword evidence="1 4" id="KW-0812">Transmembrane</keyword>
<evidence type="ECO:0000256" key="4">
    <source>
        <dbReference type="SAM" id="Phobius"/>
    </source>
</evidence>
<feature type="transmembrane region" description="Helical" evidence="4">
    <location>
        <begin position="21"/>
        <end position="41"/>
    </location>
</feature>
<evidence type="ECO:0000256" key="2">
    <source>
        <dbReference type="ARBA" id="ARBA00022989"/>
    </source>
</evidence>
<feature type="transmembrane region" description="Helical" evidence="4">
    <location>
        <begin position="194"/>
        <end position="213"/>
    </location>
</feature>
<dbReference type="InterPro" id="IPR036640">
    <property type="entry name" value="ABC1_TM_sf"/>
</dbReference>
<accession>A0A6J6GX66</accession>
<dbReference type="AlphaFoldDB" id="A0A6J6GX66"/>
<organism evidence="5">
    <name type="scientific">freshwater metagenome</name>
    <dbReference type="NCBI Taxonomy" id="449393"/>
    <lineage>
        <taxon>unclassified sequences</taxon>
        <taxon>metagenomes</taxon>
        <taxon>ecological metagenomes</taxon>
    </lineage>
</organism>
<keyword evidence="2 4" id="KW-1133">Transmembrane helix</keyword>
<dbReference type="EMBL" id="CAEZUS010000030">
    <property type="protein sequence ID" value="CAB4604309.1"/>
    <property type="molecule type" value="Genomic_DNA"/>
</dbReference>
<evidence type="ECO:0000256" key="1">
    <source>
        <dbReference type="ARBA" id="ARBA00022692"/>
    </source>
</evidence>
<dbReference type="SUPFAM" id="SSF90123">
    <property type="entry name" value="ABC transporter transmembrane region"/>
    <property type="match status" value="1"/>
</dbReference>
<feature type="transmembrane region" description="Helical" evidence="4">
    <location>
        <begin position="61"/>
        <end position="78"/>
    </location>
</feature>
<name>A0A6J6GX66_9ZZZZ</name>
<dbReference type="GO" id="GO:0005524">
    <property type="term" value="F:ATP binding"/>
    <property type="evidence" value="ECO:0007669"/>
    <property type="project" value="InterPro"/>
</dbReference>
<feature type="transmembrane region" description="Helical" evidence="4">
    <location>
        <begin position="139"/>
        <end position="159"/>
    </location>
</feature>
<sequence>MKIILWNLRKSLLELFPTTKYRLILISLILIAAFISVSELLVAKLFTQIILHEGELDKSKLFLLVAGFFVFYGFTRAGQFAQRLYRVRVFDKAFKESETETTSSKENWKWSLAFEMSNISSALTQIGVVLTFIFYFNWIFALIDITMIFIVLEVIGRLFKKQIVAQRSFVEARKNKKPVSSVVRVGTRIKSGEIGILISGFAMIFLLGALFYFNYTGDLSASNTVVLFFGLRMQNSNLSSISTGLMRFARARTHSE</sequence>
<protein>
    <submittedName>
        <fullName evidence="5">Unannotated protein</fullName>
    </submittedName>
</protein>
<dbReference type="Gene3D" id="1.20.1560.10">
    <property type="entry name" value="ABC transporter type 1, transmembrane domain"/>
    <property type="match status" value="1"/>
</dbReference>
<evidence type="ECO:0000313" key="5">
    <source>
        <dbReference type="EMBL" id="CAB4604309.1"/>
    </source>
</evidence>
<evidence type="ECO:0000256" key="3">
    <source>
        <dbReference type="ARBA" id="ARBA00023136"/>
    </source>
</evidence>
<gene>
    <name evidence="5" type="ORF">UFOPK1852_00299</name>
</gene>
<dbReference type="GO" id="GO:0016020">
    <property type="term" value="C:membrane"/>
    <property type="evidence" value="ECO:0007669"/>
    <property type="project" value="InterPro"/>
</dbReference>
<proteinExistence type="predicted"/>
<reference evidence="5" key="1">
    <citation type="submission" date="2020-05" db="EMBL/GenBank/DDBJ databases">
        <authorList>
            <person name="Chiriac C."/>
            <person name="Salcher M."/>
            <person name="Ghai R."/>
            <person name="Kavagutti S V."/>
        </authorList>
    </citation>
    <scope>NUCLEOTIDE SEQUENCE</scope>
</reference>
<keyword evidence="3 4" id="KW-0472">Membrane</keyword>